<dbReference type="Gene3D" id="3.40.50.12580">
    <property type="match status" value="1"/>
</dbReference>
<dbReference type="InterPro" id="IPR043148">
    <property type="entry name" value="TagF_C"/>
</dbReference>
<dbReference type="AlphaFoldDB" id="A0A240BX99"/>
<feature type="domain" description="Glycosyltransferase 2-like" evidence="4">
    <location>
        <begin position="5"/>
        <end position="136"/>
    </location>
</feature>
<reference evidence="5" key="1">
    <citation type="journal article" date="2014" name="Int. J. Syst. Evol. Microbiol.">
        <title>Complete genome of a new Firmicutes species belonging to the dominant human colonic microbiota ('Ruminococcus bicirculans') reveals two chromosomes and a selective capacity to utilize plant glucans.</title>
        <authorList>
            <consortium name="NISC Comparative Sequencing Program"/>
            <person name="Wegmann U."/>
            <person name="Louis P."/>
            <person name="Goesmann A."/>
            <person name="Henrissat B."/>
            <person name="Duncan S.H."/>
            <person name="Flint H.J."/>
        </authorList>
    </citation>
    <scope>NUCLEOTIDE SEQUENCE</scope>
    <source>
        <strain evidence="5">CCM 4175</strain>
    </source>
</reference>
<dbReference type="InterPro" id="IPR029044">
    <property type="entry name" value="Nucleotide-diphossugar_trans"/>
</dbReference>
<dbReference type="GO" id="GO:0050501">
    <property type="term" value="F:hyaluronan synthase activity"/>
    <property type="evidence" value="ECO:0007669"/>
    <property type="project" value="UniProtKB-EC"/>
</dbReference>
<evidence type="ECO:0000256" key="1">
    <source>
        <dbReference type="ARBA" id="ARBA00006739"/>
    </source>
</evidence>
<dbReference type="EMBL" id="BMCB01000003">
    <property type="protein sequence ID" value="GGA84408.1"/>
    <property type="molecule type" value="Genomic_DNA"/>
</dbReference>
<gene>
    <name evidence="6" type="primary">hyaD_3</name>
    <name evidence="5" type="synonym">ggaB</name>
    <name evidence="5" type="ORF">GCM10007183_05720</name>
    <name evidence="6" type="ORF">SAMEA4412661_00384</name>
</gene>
<dbReference type="EMBL" id="LT906464">
    <property type="protein sequence ID" value="SNW00119.1"/>
    <property type="molecule type" value="Genomic_DNA"/>
</dbReference>
<evidence type="ECO:0000313" key="5">
    <source>
        <dbReference type="EMBL" id="GGA84408.1"/>
    </source>
</evidence>
<dbReference type="PANTHER" id="PTHR22916">
    <property type="entry name" value="GLYCOSYLTRANSFERASE"/>
    <property type="match status" value="1"/>
</dbReference>
<dbReference type="InterPro" id="IPR007554">
    <property type="entry name" value="Glycerophosphate_synth"/>
</dbReference>
<evidence type="ECO:0000313" key="7">
    <source>
        <dbReference type="Proteomes" id="UP000243706"/>
    </source>
</evidence>
<dbReference type="SUPFAM" id="SSF53448">
    <property type="entry name" value="Nucleotide-diphospho-sugar transferases"/>
    <property type="match status" value="1"/>
</dbReference>
<dbReference type="EC" id="2.4.1.212" evidence="6"/>
<dbReference type="PANTHER" id="PTHR22916:SF51">
    <property type="entry name" value="GLYCOSYLTRANSFERASE EPSH-RELATED"/>
    <property type="match status" value="1"/>
</dbReference>
<reference evidence="5" key="4">
    <citation type="submission" date="2024-05" db="EMBL/GenBank/DDBJ databases">
        <authorList>
            <person name="Sun Q."/>
            <person name="Sedlacek I."/>
        </authorList>
    </citation>
    <scope>NUCLEOTIDE SEQUENCE</scope>
    <source>
        <strain evidence="5">CCM 4175</strain>
    </source>
</reference>
<evidence type="ECO:0000256" key="3">
    <source>
        <dbReference type="ARBA" id="ARBA00022679"/>
    </source>
</evidence>
<reference evidence="6 7" key="2">
    <citation type="submission" date="2017-06" db="EMBL/GenBank/DDBJ databases">
        <authorList>
            <consortium name="Pathogen Informatics"/>
        </authorList>
    </citation>
    <scope>NUCLEOTIDE SEQUENCE [LARGE SCALE GENOMIC DNA]</scope>
    <source>
        <strain evidence="6 7">NCTC13833</strain>
    </source>
</reference>
<dbReference type="SUPFAM" id="SSF53756">
    <property type="entry name" value="UDP-Glycosyltransferase/glycogen phosphorylase"/>
    <property type="match status" value="1"/>
</dbReference>
<dbReference type="RefSeq" id="WP_159031417.1">
    <property type="nucleotide sequence ID" value="NZ_BMCB01000003.1"/>
</dbReference>
<reference evidence="8" key="3">
    <citation type="journal article" date="2019" name="Int. J. Syst. Evol. Microbiol.">
        <title>The Global Catalogue of Microorganisms (GCM) 10K type strain sequencing project: providing services to taxonomists for standard genome sequencing and annotation.</title>
        <authorList>
            <consortium name="The Broad Institute Genomics Platform"/>
            <consortium name="The Broad Institute Genome Sequencing Center for Infectious Disease"/>
            <person name="Wu L."/>
            <person name="Ma J."/>
        </authorList>
    </citation>
    <scope>NUCLEOTIDE SEQUENCE [LARGE SCALE GENOMIC DNA]</scope>
    <source>
        <strain evidence="8">CCM 4175</strain>
    </source>
</reference>
<dbReference type="Pfam" id="PF04464">
    <property type="entry name" value="Glyphos_transf"/>
    <property type="match status" value="1"/>
</dbReference>
<dbReference type="Pfam" id="PF00535">
    <property type="entry name" value="Glycos_transf_2"/>
    <property type="match status" value="1"/>
</dbReference>
<keyword evidence="2 6" id="KW-0328">Glycosyltransferase</keyword>
<dbReference type="InterPro" id="IPR001173">
    <property type="entry name" value="Glyco_trans_2-like"/>
</dbReference>
<comment type="similarity">
    <text evidence="1">Belongs to the glycosyltransferase 2 family.</text>
</comment>
<keyword evidence="3 6" id="KW-0808">Transferase</keyword>
<evidence type="ECO:0000313" key="8">
    <source>
        <dbReference type="Proteomes" id="UP000652995"/>
    </source>
</evidence>
<proteinExistence type="inferred from homology"/>
<dbReference type="CDD" id="cd00761">
    <property type="entry name" value="Glyco_tranf_GTA_type"/>
    <property type="match status" value="1"/>
</dbReference>
<evidence type="ECO:0000256" key="2">
    <source>
        <dbReference type="ARBA" id="ARBA00022676"/>
    </source>
</evidence>
<protein>
    <submittedName>
        <fullName evidence="6">Galactosamine-containing minor teichoic acid biosynthesis protein</fullName>
        <ecNumber evidence="6">2.4.1.212</ecNumber>
    </submittedName>
    <submittedName>
        <fullName evidence="5">Minor teichoic acid biosynthesis protein GgaB</fullName>
    </submittedName>
</protein>
<evidence type="ECO:0000313" key="6">
    <source>
        <dbReference type="EMBL" id="SNW00119.1"/>
    </source>
</evidence>
<organism evidence="6 7">
    <name type="scientific">Staphylococcus muscae</name>
    <dbReference type="NCBI Taxonomy" id="1294"/>
    <lineage>
        <taxon>Bacteria</taxon>
        <taxon>Bacillati</taxon>
        <taxon>Bacillota</taxon>
        <taxon>Bacilli</taxon>
        <taxon>Bacillales</taxon>
        <taxon>Staphylococcaceae</taxon>
        <taxon>Staphylococcus</taxon>
    </lineage>
</organism>
<dbReference type="GO" id="GO:0047355">
    <property type="term" value="F:CDP-glycerol glycerophosphotransferase activity"/>
    <property type="evidence" value="ECO:0007669"/>
    <property type="project" value="InterPro"/>
</dbReference>
<accession>A0A240BX99</accession>
<dbReference type="Gene3D" id="3.90.550.10">
    <property type="entry name" value="Spore Coat Polysaccharide Biosynthesis Protein SpsA, Chain A"/>
    <property type="match status" value="1"/>
</dbReference>
<evidence type="ECO:0000259" key="4">
    <source>
        <dbReference type="Pfam" id="PF00535"/>
    </source>
</evidence>
<sequence>MSKISVIVPIYNVEDYLEEAIESLINQTIFFDLEVLLIDDGSEDGSTEIAEAYALRYPNISYHLKENGGLSDARNYGLQFVTSKYTMFLDSDDMYTHRACETLYDFAEEKELSIVVGNLVTFPMKTPNYEWKKYYGNGNIIIDLSVGGEELIKNPSACNKIFRTDILLDKKELFPVGRHFEDAFSIIPLMVAEQKIGVVDEVIYLYRQREDGTSIMNSVFKKEQNYYDYIELIKLLHEKILKNQEVYQIKYAVEKFIYKTFHGYLNNIILKQYVDFDEEERKWLFKEIQPVYKDMSFKVLEKLSKHRALKIAYYALVTNNEALFVNPKLKVGRIIIRDGIIVSSEYADVQEINTVHLYVSMERMIEREFGIELIGELLSNNAVIDHQLENSLILELTPKRGRKIQLPVYKFNKLDSPYIVQESDSICGVKVNIPKSLINRNENEYTVGIKLIEDATQERRQVITQAHHLFHRFKGKVDDKLSIDVLPNHTIKIIANPTWKEKLAKEKERIFDKSKIRVGGGLRLMHHAAHQVLKHKKIVLVGERPDTFQDNSASFFKYVNAQYNKRKQYYYLADKQSEAYSEAAQYGKVVRKDSIRHYLYLLSADTLVNSYDPDSYMRPSAYTKPEYYRIFGDLINYKRVFLQHGVTYNNVVQAISNYRIGFEGIVVTNKAEETLLKNNAYYNDHQLIRSGFPRYKKLKENISSNEPIQFNDEEERVILLMPTWRKDLTSGSYNKTSDDDKQDPTKFLASDYYEFYNNLLNNEELIKAIEEKNIKLKFFPHYEMRDFLEYFDQPESDKIEIVPKEQNVQDLLIECDMLITDYSSVFFDVLFMKKPVIFTQFDLEEFYKKHYKKGYLDFTKNELGKSVSTIEDTVSEVKENIANGFTVPDDVLKHIEYYLEYAYEEGNNRKIFEFIEEL</sequence>
<dbReference type="GO" id="GO:0016020">
    <property type="term" value="C:membrane"/>
    <property type="evidence" value="ECO:0007669"/>
    <property type="project" value="InterPro"/>
</dbReference>
<dbReference type="Proteomes" id="UP000243706">
    <property type="component" value="Chromosome 1"/>
</dbReference>
<name>A0A240BX99_9STAP</name>
<dbReference type="Proteomes" id="UP000652995">
    <property type="component" value="Unassembled WGS sequence"/>
</dbReference>
<keyword evidence="8" id="KW-1185">Reference proteome</keyword>